<proteinExistence type="predicted"/>
<reference evidence="2" key="1">
    <citation type="journal article" date="2013" name="Science">
        <title>Comparative analysis of bat genomes provides insight into the evolution of flight and immunity.</title>
        <authorList>
            <person name="Zhang G."/>
            <person name="Cowled C."/>
            <person name="Shi Z."/>
            <person name="Huang Z."/>
            <person name="Bishop-Lilly K.A."/>
            <person name="Fang X."/>
            <person name="Wynne J.W."/>
            <person name="Xiong Z."/>
            <person name="Baker M.L."/>
            <person name="Zhao W."/>
            <person name="Tachedjian M."/>
            <person name="Zhu Y."/>
            <person name="Zhou P."/>
            <person name="Jiang X."/>
            <person name="Ng J."/>
            <person name="Yang L."/>
            <person name="Wu L."/>
            <person name="Xiao J."/>
            <person name="Feng Y."/>
            <person name="Chen Y."/>
            <person name="Sun X."/>
            <person name="Zhang Y."/>
            <person name="Marsh G.A."/>
            <person name="Crameri G."/>
            <person name="Broder C.C."/>
            <person name="Frey K.G."/>
            <person name="Wang L.F."/>
            <person name="Wang J."/>
        </authorList>
    </citation>
    <scope>NUCLEOTIDE SEQUENCE [LARGE SCALE GENOMIC DNA]</scope>
</reference>
<dbReference type="Proteomes" id="UP000010556">
    <property type="component" value="Unassembled WGS sequence"/>
</dbReference>
<accession>L5MG52</accession>
<keyword evidence="2" id="KW-1185">Reference proteome</keyword>
<sequence>MLLRNRSPCPKAICVPGNKGCVSVSFEVEGASEAQSNAGYSRSCGPCSVSQGSSISQCMRCAAHFHLLIQQTSSSGQTW</sequence>
<evidence type="ECO:0000313" key="2">
    <source>
        <dbReference type="Proteomes" id="UP000010556"/>
    </source>
</evidence>
<name>L5MG52_MYODS</name>
<dbReference type="EMBL" id="KB100545">
    <property type="protein sequence ID" value="ELK37366.1"/>
    <property type="molecule type" value="Genomic_DNA"/>
</dbReference>
<gene>
    <name evidence="1" type="ORF">MDA_GLEAN10011202</name>
</gene>
<organism evidence="1 2">
    <name type="scientific">Myotis davidii</name>
    <name type="common">David's myotis</name>
    <dbReference type="NCBI Taxonomy" id="225400"/>
    <lineage>
        <taxon>Eukaryota</taxon>
        <taxon>Metazoa</taxon>
        <taxon>Chordata</taxon>
        <taxon>Craniata</taxon>
        <taxon>Vertebrata</taxon>
        <taxon>Euteleostomi</taxon>
        <taxon>Mammalia</taxon>
        <taxon>Eutheria</taxon>
        <taxon>Laurasiatheria</taxon>
        <taxon>Chiroptera</taxon>
        <taxon>Yangochiroptera</taxon>
        <taxon>Vespertilionidae</taxon>
        <taxon>Myotis</taxon>
    </lineage>
</organism>
<protein>
    <submittedName>
        <fullName evidence="1">Uncharacterized protein</fullName>
    </submittedName>
</protein>
<evidence type="ECO:0000313" key="1">
    <source>
        <dbReference type="EMBL" id="ELK37366.1"/>
    </source>
</evidence>
<dbReference type="AlphaFoldDB" id="L5MG52"/>